<keyword evidence="6" id="KW-0677">Repeat</keyword>
<evidence type="ECO:0000256" key="5">
    <source>
        <dbReference type="ARBA" id="ARBA00022723"/>
    </source>
</evidence>
<feature type="domain" description="C2H2-type" evidence="16">
    <location>
        <begin position="753"/>
        <end position="780"/>
    </location>
</feature>
<dbReference type="InterPro" id="IPR050688">
    <property type="entry name" value="Zinc_finger/UBP_domain"/>
</dbReference>
<dbReference type="FunFam" id="3.30.160.60:FF:000719">
    <property type="entry name" value="Zinc finger protein 507"/>
    <property type="match status" value="1"/>
</dbReference>
<dbReference type="PANTHER" id="PTHR24403:SF74">
    <property type="entry name" value="ZINC FINGER PROTEIN 507"/>
    <property type="match status" value="1"/>
</dbReference>
<evidence type="ECO:0000256" key="2">
    <source>
        <dbReference type="ARBA" id="ARBA00004123"/>
    </source>
</evidence>
<evidence type="ECO:0000256" key="13">
    <source>
        <dbReference type="ARBA" id="ARBA00068660"/>
    </source>
</evidence>
<dbReference type="InterPro" id="IPR036236">
    <property type="entry name" value="Znf_C2H2_sf"/>
</dbReference>
<reference evidence="17 18" key="1">
    <citation type="submission" date="2014-06" db="EMBL/GenBank/DDBJ databases">
        <title>Genome evolution of avian class.</title>
        <authorList>
            <person name="Zhang G."/>
            <person name="Li C."/>
        </authorList>
    </citation>
    <scope>NUCLEOTIDE SEQUENCE [LARGE SCALE GENOMIC DNA]</scope>
    <source>
        <strain evidence="17">BGI_N309</strain>
    </source>
</reference>
<dbReference type="GO" id="GO:0045944">
    <property type="term" value="P:positive regulation of transcription by RNA polymerase II"/>
    <property type="evidence" value="ECO:0007669"/>
    <property type="project" value="TreeGrafter"/>
</dbReference>
<accession>A0A099ZTV8</accession>
<comment type="similarity">
    <text evidence="3">Belongs to the krueppel C2H2-type zinc-finger protein family.</text>
</comment>
<evidence type="ECO:0000256" key="3">
    <source>
        <dbReference type="ARBA" id="ARBA00006991"/>
    </source>
</evidence>
<dbReference type="PANTHER" id="PTHR24403">
    <property type="entry name" value="ZINC FINGER PROTEIN"/>
    <property type="match status" value="1"/>
</dbReference>
<dbReference type="SMART" id="SM00355">
    <property type="entry name" value="ZnF_C2H2"/>
    <property type="match status" value="9"/>
</dbReference>
<dbReference type="PROSITE" id="PS50157">
    <property type="entry name" value="ZINC_FINGER_C2H2_2"/>
    <property type="match status" value="5"/>
</dbReference>
<keyword evidence="10" id="KW-0238">DNA-binding</keyword>
<dbReference type="GO" id="GO:0003677">
    <property type="term" value="F:DNA binding"/>
    <property type="evidence" value="ECO:0007669"/>
    <property type="project" value="UniProtKB-KW"/>
</dbReference>
<evidence type="ECO:0000256" key="12">
    <source>
        <dbReference type="ARBA" id="ARBA00023242"/>
    </source>
</evidence>
<evidence type="ECO:0000256" key="14">
    <source>
        <dbReference type="PROSITE-ProRule" id="PRU00042"/>
    </source>
</evidence>
<keyword evidence="12" id="KW-0539">Nucleus</keyword>
<dbReference type="STRING" id="94827.A0A099ZTV8"/>
<keyword evidence="5" id="KW-0479">Metal-binding</keyword>
<evidence type="ECO:0000256" key="11">
    <source>
        <dbReference type="ARBA" id="ARBA00023163"/>
    </source>
</evidence>
<evidence type="ECO:0000313" key="18">
    <source>
        <dbReference type="Proteomes" id="UP000053641"/>
    </source>
</evidence>
<dbReference type="AlphaFoldDB" id="A0A099ZTV8"/>
<feature type="domain" description="C2H2-type" evidence="16">
    <location>
        <begin position="640"/>
        <end position="667"/>
    </location>
</feature>
<keyword evidence="4" id="KW-0597">Phosphoprotein</keyword>
<dbReference type="PROSITE" id="PS00028">
    <property type="entry name" value="ZINC_FINGER_C2H2_1"/>
    <property type="match status" value="3"/>
</dbReference>
<dbReference type="GO" id="GO:0008270">
    <property type="term" value="F:zinc ion binding"/>
    <property type="evidence" value="ECO:0007669"/>
    <property type="project" value="UniProtKB-KW"/>
</dbReference>
<dbReference type="Pfam" id="PF00096">
    <property type="entry name" value="zf-C2H2"/>
    <property type="match status" value="1"/>
</dbReference>
<keyword evidence="7 14" id="KW-0863">Zinc-finger</keyword>
<comment type="subcellular location">
    <subcellularLocation>
        <location evidence="2">Nucleus</location>
    </subcellularLocation>
</comment>
<feature type="domain" description="C2H2-type" evidence="16">
    <location>
        <begin position="781"/>
        <end position="808"/>
    </location>
</feature>
<comment type="function">
    <text evidence="1">May be involved in transcriptional regulation.</text>
</comment>
<dbReference type="FunFam" id="3.30.160.60:FF:000884">
    <property type="entry name" value="Zinc finger protein 507"/>
    <property type="match status" value="1"/>
</dbReference>
<evidence type="ECO:0000256" key="6">
    <source>
        <dbReference type="ARBA" id="ARBA00022737"/>
    </source>
</evidence>
<dbReference type="OrthoDB" id="10066771at2759"/>
<keyword evidence="11" id="KW-0804">Transcription</keyword>
<evidence type="ECO:0000256" key="9">
    <source>
        <dbReference type="ARBA" id="ARBA00023015"/>
    </source>
</evidence>
<evidence type="ECO:0000313" key="17">
    <source>
        <dbReference type="EMBL" id="KGL85202.1"/>
    </source>
</evidence>
<dbReference type="Gene3D" id="3.30.160.60">
    <property type="entry name" value="Classic Zinc Finger"/>
    <property type="match status" value="3"/>
</dbReference>
<dbReference type="Proteomes" id="UP000053641">
    <property type="component" value="Unassembled WGS sequence"/>
</dbReference>
<gene>
    <name evidence="17" type="ORF">N309_01230</name>
</gene>
<dbReference type="InterPro" id="IPR013087">
    <property type="entry name" value="Znf_C2H2_type"/>
</dbReference>
<dbReference type="GO" id="GO:0005634">
    <property type="term" value="C:nucleus"/>
    <property type="evidence" value="ECO:0007669"/>
    <property type="project" value="UniProtKB-SubCell"/>
</dbReference>
<dbReference type="EMBL" id="KL898214">
    <property type="protein sequence ID" value="KGL85202.1"/>
    <property type="molecule type" value="Genomic_DNA"/>
</dbReference>
<evidence type="ECO:0000256" key="8">
    <source>
        <dbReference type="ARBA" id="ARBA00022833"/>
    </source>
</evidence>
<evidence type="ECO:0000256" key="10">
    <source>
        <dbReference type="ARBA" id="ARBA00023125"/>
    </source>
</evidence>
<keyword evidence="18" id="KW-1185">Reference proteome</keyword>
<keyword evidence="8" id="KW-0862">Zinc</keyword>
<evidence type="ECO:0000256" key="7">
    <source>
        <dbReference type="ARBA" id="ARBA00022771"/>
    </source>
</evidence>
<keyword evidence="9" id="KW-0805">Transcription regulation</keyword>
<evidence type="ECO:0000256" key="15">
    <source>
        <dbReference type="SAM" id="MobiDB-lite"/>
    </source>
</evidence>
<protein>
    <recommendedName>
        <fullName evidence="13">Zinc finger protein 507</fullName>
    </recommendedName>
</protein>
<feature type="domain" description="C2H2-type" evidence="16">
    <location>
        <begin position="905"/>
        <end position="932"/>
    </location>
</feature>
<evidence type="ECO:0000256" key="4">
    <source>
        <dbReference type="ARBA" id="ARBA00022553"/>
    </source>
</evidence>
<evidence type="ECO:0000259" key="16">
    <source>
        <dbReference type="PROSITE" id="PS50157"/>
    </source>
</evidence>
<dbReference type="SUPFAM" id="SSF57667">
    <property type="entry name" value="beta-beta-alpha zinc fingers"/>
    <property type="match status" value="3"/>
</dbReference>
<evidence type="ECO:0000256" key="1">
    <source>
        <dbReference type="ARBA" id="ARBA00003767"/>
    </source>
</evidence>
<organism evidence="17 18">
    <name type="scientific">Tinamus guttatus</name>
    <name type="common">White-throated tinamou</name>
    <dbReference type="NCBI Taxonomy" id="94827"/>
    <lineage>
        <taxon>Eukaryota</taxon>
        <taxon>Metazoa</taxon>
        <taxon>Chordata</taxon>
        <taxon>Craniata</taxon>
        <taxon>Vertebrata</taxon>
        <taxon>Euteleostomi</taxon>
        <taxon>Archelosauria</taxon>
        <taxon>Archosauria</taxon>
        <taxon>Dinosauria</taxon>
        <taxon>Saurischia</taxon>
        <taxon>Theropoda</taxon>
        <taxon>Coelurosauria</taxon>
        <taxon>Aves</taxon>
        <taxon>Palaeognathae</taxon>
        <taxon>Tinamiformes</taxon>
        <taxon>Tinamidae</taxon>
        <taxon>Tinamus</taxon>
    </lineage>
</organism>
<proteinExistence type="inferred from homology"/>
<dbReference type="FunFam" id="3.30.160.60:FF:000964">
    <property type="entry name" value="zinc finger protein 507"/>
    <property type="match status" value="1"/>
</dbReference>
<feature type="region of interest" description="Disordered" evidence="15">
    <location>
        <begin position="462"/>
        <end position="485"/>
    </location>
</feature>
<name>A0A099ZTV8_TINGU</name>
<sequence>MEEGSSVAVLMPNIGEQEAVLISETVIGPTLQNSEDERKCKTDPLIHVIQKLSKIVESEKSQRCLLIGKKRSHPNASLQSFDTEDLCEIPAKTIELSVIGTKKTEELQAEYYVTDCLPQSKKKVTCYQCSLCKFLSPSLLTLQEHIKQHGQKNEVILMCSECHFASKNQEELESHFQNYHENDSKNNIQTKAQQCVKVSSSFLQGPVEGSVKSGTEQTGNLECKDTTQTTRVAEMGRRKWYTYEQYGIYRCLICRYTCGQQRMLKTHAWKHAGEVDCSYPIFEEENETTNLSETVVTHTPHSVDAVVLSLENSELDIHSEHSLQLQICNSEQMSCKSPVGANVKEEEMLNQSTAQSPTTEVLEETVSDTEQDNLITDSLLSSAQKIINCSPNKKGHVNVIVERLPGAEESVLQKPFLMNTDIETEKKLISEGSHVICEGPQVYRSDEVQEVIIGWNNTEKKDNELSSNKSLATDENAPPVRRRTNSESLRLHSLAAEALVTMPIRAAELTKSSFRTFTGEDSVDADTGQRDADGPFTARSKVVSALENPAEEFSSLNQSGCAIVEIDKERRDLSEAPIKMGISMSLLTVIEKLKERTDQNASDDDILKELQDNAQCQDASDANIPGSNLVEYIPTAERPYRCRLCHYSSGNKGYIKQHLRVHRQRQPYQCPICEHIADNSKDLESHMINHCKTRMYQCKQCEESFHYKSQLRNHEREQHSLPDIFSTATSNKLIVSNEVDEREGNKASVQKLYRCDVCDYTSTTYVGVRNHRRIHNSDKPYRCSLCGYVCSHPPSLKSHMWKHASDQNYNYEQVNKAINDAISQSSRFQGQLPEKTLLEGTDESTVPILGSSDNLVSFTESVNQTTNEISGSDENEKPNLMNTSCSLEKNSALPHLGTEYCVLLFCCCICGFESTNKENLLDHMKEHEGEIINIILNKDHNATQSTN</sequence>
<feature type="domain" description="C2H2-type" evidence="16">
    <location>
        <begin position="696"/>
        <end position="720"/>
    </location>
</feature>